<organism evidence="6 7">
    <name type="scientific">Argiope bruennichi</name>
    <name type="common">Wasp spider</name>
    <name type="synonym">Aranea bruennichi</name>
    <dbReference type="NCBI Taxonomy" id="94029"/>
    <lineage>
        <taxon>Eukaryota</taxon>
        <taxon>Metazoa</taxon>
        <taxon>Ecdysozoa</taxon>
        <taxon>Arthropoda</taxon>
        <taxon>Chelicerata</taxon>
        <taxon>Arachnida</taxon>
        <taxon>Araneae</taxon>
        <taxon>Araneomorphae</taxon>
        <taxon>Entelegynae</taxon>
        <taxon>Araneoidea</taxon>
        <taxon>Araneidae</taxon>
        <taxon>Argiope</taxon>
    </lineage>
</organism>
<evidence type="ECO:0000256" key="4">
    <source>
        <dbReference type="ARBA" id="ARBA00022827"/>
    </source>
</evidence>
<evidence type="ECO:0000313" key="6">
    <source>
        <dbReference type="EMBL" id="KAF8782820.1"/>
    </source>
</evidence>
<dbReference type="PROSITE" id="PS00624">
    <property type="entry name" value="GMC_OXRED_2"/>
    <property type="match status" value="1"/>
</dbReference>
<dbReference type="SUPFAM" id="SSF54373">
    <property type="entry name" value="FAD-linked reductases, C-terminal domain"/>
    <property type="match status" value="1"/>
</dbReference>
<evidence type="ECO:0000313" key="7">
    <source>
        <dbReference type="Proteomes" id="UP000807504"/>
    </source>
</evidence>
<sequence>MDLSEEKLYLTPFPFSPLFPMLIMSLATQKQAPITKSSFRSEYDYIIVGGGAAGSVLANRLSEIPCVNILLLEAGKTAPRITDIPSAAASFIQSDIDWRYRTTPQRHTGSALVNRRVTLPTGKVLGGGSAINALVMNRGNRRNYDEWASLGATGWSFNEVFHYFLKLEDNQDPQFASNGWHGVHGPVTVNRQDYQPEAKVAITESALSLGFYDFLTILRNGQRCSTAKAYLAPSENRTNLDIVARAMVTKILLENKRAIGVEVDFGGLRHRVTANREVILSAGAINTPQLLMLSGIGPMNELDRLQIPLVADLPVGKNLQEHPAGFTAFELSESIMPVHKRLFEDENISLYIRERRGPLTYSSGISLLAFLSNNSTGEFNDVTDHELYFMELPAIYAKLRVGLSPEAYQRVFGPYEKKPILVCMSQILHPKSRGTVRLRTANPYDFPDIDPNYLDDPQDLKDIVEGLKTCIKILTAPPMAKVGAKIFTTAFPGCERFIDDIELFLRCNVRAAIMSLSHPVGTAKMGQPSDPTTVVDPELSECYDREFSQCAEEYLDTNTRFNDTCSKLKAQIRCTIRGAQECDTGFLEEAYKVEKVLDHACSKPTNGAFQRYRQCYGKAVGDGHCIKPIDKIRKDKITFKEQLESEKEICMQINRFKRCMVTNVEDTCGGVSEDYFSYFLDPLVALNERICREIVFTIDENSNPFTFLGFPRVYRIIVELFNRI</sequence>
<dbReference type="Pfam" id="PF05199">
    <property type="entry name" value="GMC_oxred_C"/>
    <property type="match status" value="1"/>
</dbReference>
<dbReference type="PANTHER" id="PTHR11552:SF147">
    <property type="entry name" value="CHOLINE DEHYDROGENASE, MITOCHONDRIAL"/>
    <property type="match status" value="1"/>
</dbReference>
<dbReference type="EMBL" id="JABXBU010001863">
    <property type="protein sequence ID" value="KAF8782820.1"/>
    <property type="molecule type" value="Genomic_DNA"/>
</dbReference>
<dbReference type="Gene3D" id="3.30.560.10">
    <property type="entry name" value="Glucose Oxidase, domain 3"/>
    <property type="match status" value="1"/>
</dbReference>
<reference evidence="6" key="2">
    <citation type="submission" date="2020-06" db="EMBL/GenBank/DDBJ databases">
        <authorList>
            <person name="Sheffer M."/>
        </authorList>
    </citation>
    <scope>NUCLEOTIDE SEQUENCE</scope>
</reference>
<comment type="caution">
    <text evidence="6">The sequence shown here is derived from an EMBL/GenBank/DDBJ whole genome shotgun (WGS) entry which is preliminary data.</text>
</comment>
<keyword evidence="3" id="KW-0285">Flavoprotein</keyword>
<evidence type="ECO:0000256" key="2">
    <source>
        <dbReference type="ARBA" id="ARBA00010790"/>
    </source>
</evidence>
<protein>
    <submittedName>
        <fullName evidence="6">Glucose dehydrogenase like protein</fullName>
    </submittedName>
</protein>
<dbReference type="InterPro" id="IPR000172">
    <property type="entry name" value="GMC_OxRdtase_N"/>
</dbReference>
<evidence type="ECO:0000256" key="1">
    <source>
        <dbReference type="ARBA" id="ARBA00001974"/>
    </source>
</evidence>
<dbReference type="Pfam" id="PF00732">
    <property type="entry name" value="GMC_oxred_N"/>
    <property type="match status" value="1"/>
</dbReference>
<reference evidence="6" key="1">
    <citation type="journal article" date="2020" name="bioRxiv">
        <title>Chromosome-level reference genome of the European wasp spider Argiope bruennichi: a resource for studies on range expansion and evolutionary adaptation.</title>
        <authorList>
            <person name="Sheffer M.M."/>
            <person name="Hoppe A."/>
            <person name="Krehenwinkel H."/>
            <person name="Uhl G."/>
            <person name="Kuss A.W."/>
            <person name="Jensen L."/>
            <person name="Jensen C."/>
            <person name="Gillespie R.G."/>
            <person name="Hoff K.J."/>
            <person name="Prost S."/>
        </authorList>
    </citation>
    <scope>NUCLEOTIDE SEQUENCE</scope>
</reference>
<keyword evidence="4" id="KW-0274">FAD</keyword>
<dbReference type="PANTHER" id="PTHR11552">
    <property type="entry name" value="GLUCOSE-METHANOL-CHOLINE GMC OXIDOREDUCTASE"/>
    <property type="match status" value="1"/>
</dbReference>
<keyword evidence="7" id="KW-1185">Reference proteome</keyword>
<dbReference type="Gene3D" id="3.50.50.60">
    <property type="entry name" value="FAD/NAD(P)-binding domain"/>
    <property type="match status" value="1"/>
</dbReference>
<dbReference type="InterPro" id="IPR036188">
    <property type="entry name" value="FAD/NAD-bd_sf"/>
</dbReference>
<comment type="similarity">
    <text evidence="2">Belongs to the GMC oxidoreductase family.</text>
</comment>
<evidence type="ECO:0000256" key="3">
    <source>
        <dbReference type="ARBA" id="ARBA00022630"/>
    </source>
</evidence>
<comment type="cofactor">
    <cofactor evidence="1">
        <name>FAD</name>
        <dbReference type="ChEBI" id="CHEBI:57692"/>
    </cofactor>
</comment>
<dbReference type="SUPFAM" id="SSF51905">
    <property type="entry name" value="FAD/NAD(P)-binding domain"/>
    <property type="match status" value="1"/>
</dbReference>
<evidence type="ECO:0000259" key="5">
    <source>
        <dbReference type="PROSITE" id="PS00624"/>
    </source>
</evidence>
<dbReference type="GO" id="GO:0016614">
    <property type="term" value="F:oxidoreductase activity, acting on CH-OH group of donors"/>
    <property type="evidence" value="ECO:0007669"/>
    <property type="project" value="InterPro"/>
</dbReference>
<dbReference type="GO" id="GO:0050660">
    <property type="term" value="F:flavin adenine dinucleotide binding"/>
    <property type="evidence" value="ECO:0007669"/>
    <property type="project" value="InterPro"/>
</dbReference>
<dbReference type="Proteomes" id="UP000807504">
    <property type="component" value="Unassembled WGS sequence"/>
</dbReference>
<gene>
    <name evidence="6" type="ORF">HNY73_013056</name>
</gene>
<accession>A0A8T0EXJ1</accession>
<dbReference type="AlphaFoldDB" id="A0A8T0EXJ1"/>
<dbReference type="InterPro" id="IPR007867">
    <property type="entry name" value="GMC_OxRtase_C"/>
</dbReference>
<feature type="domain" description="Glucose-methanol-choline oxidoreductase N-terminal" evidence="5">
    <location>
        <begin position="283"/>
        <end position="297"/>
    </location>
</feature>
<dbReference type="InterPro" id="IPR012132">
    <property type="entry name" value="GMC_OxRdtase"/>
</dbReference>
<proteinExistence type="inferred from homology"/>
<name>A0A8T0EXJ1_ARGBR</name>